<name>A0A5N0VMB7_9PSEU</name>
<reference evidence="2" key="1">
    <citation type="submission" date="2019-09" db="EMBL/GenBank/DDBJ databases">
        <authorList>
            <person name="Teo W.F.A."/>
            <person name="Duangmal K."/>
        </authorList>
    </citation>
    <scope>NUCLEOTIDE SEQUENCE [LARGE SCALE GENOMIC DNA]</scope>
    <source>
        <strain evidence="2">K81G1</strain>
    </source>
</reference>
<dbReference type="Gene3D" id="3.30.750.24">
    <property type="entry name" value="STAS domain"/>
    <property type="match status" value="1"/>
</dbReference>
<dbReference type="OrthoDB" id="5194587at2"/>
<gene>
    <name evidence="2" type="ORF">FPZ12_001775</name>
</gene>
<evidence type="ECO:0000259" key="1">
    <source>
        <dbReference type="PROSITE" id="PS50801"/>
    </source>
</evidence>
<sequence>MTAARFSHPLTMFPGQRGGEPLCPHRLRLSVRRPRPDTAVVTAAGELSRDTAPRLTELLTSRLRSALCRVVLDLSEVDILDADGASAISLARLLARHRGIVLDVVPPVPVAAAPPQRKQDR</sequence>
<comment type="caution">
    <text evidence="2">The sequence shown here is derived from an EMBL/GenBank/DDBJ whole genome shotgun (WGS) entry which is preliminary data.</text>
</comment>
<dbReference type="PROSITE" id="PS50801">
    <property type="entry name" value="STAS"/>
    <property type="match status" value="1"/>
</dbReference>
<dbReference type="EMBL" id="VMNW02000002">
    <property type="protein sequence ID" value="KAA9166320.1"/>
    <property type="molecule type" value="Genomic_DNA"/>
</dbReference>
<keyword evidence="3" id="KW-1185">Reference proteome</keyword>
<organism evidence="2 3">
    <name type="scientific">Amycolatopsis acidicola</name>
    <dbReference type="NCBI Taxonomy" id="2596893"/>
    <lineage>
        <taxon>Bacteria</taxon>
        <taxon>Bacillati</taxon>
        <taxon>Actinomycetota</taxon>
        <taxon>Actinomycetes</taxon>
        <taxon>Pseudonocardiales</taxon>
        <taxon>Pseudonocardiaceae</taxon>
        <taxon>Amycolatopsis</taxon>
    </lineage>
</organism>
<dbReference type="InterPro" id="IPR002645">
    <property type="entry name" value="STAS_dom"/>
</dbReference>
<dbReference type="Proteomes" id="UP000319769">
    <property type="component" value="Unassembled WGS sequence"/>
</dbReference>
<feature type="domain" description="STAS" evidence="1">
    <location>
        <begin position="36"/>
        <end position="105"/>
    </location>
</feature>
<proteinExistence type="predicted"/>
<evidence type="ECO:0000313" key="3">
    <source>
        <dbReference type="Proteomes" id="UP000319769"/>
    </source>
</evidence>
<dbReference type="CDD" id="cd07043">
    <property type="entry name" value="STAS_anti-anti-sigma_factors"/>
    <property type="match status" value="1"/>
</dbReference>
<dbReference type="InterPro" id="IPR036513">
    <property type="entry name" value="STAS_dom_sf"/>
</dbReference>
<evidence type="ECO:0000313" key="2">
    <source>
        <dbReference type="EMBL" id="KAA9166320.1"/>
    </source>
</evidence>
<accession>A0A5N0VMB7</accession>
<dbReference type="RefSeq" id="WP_144753509.1">
    <property type="nucleotide sequence ID" value="NZ_VMNW02000002.1"/>
</dbReference>
<dbReference type="Pfam" id="PF01740">
    <property type="entry name" value="STAS"/>
    <property type="match status" value="1"/>
</dbReference>
<dbReference type="SUPFAM" id="SSF52091">
    <property type="entry name" value="SpoIIaa-like"/>
    <property type="match status" value="1"/>
</dbReference>
<dbReference type="AlphaFoldDB" id="A0A5N0VMB7"/>
<protein>
    <submittedName>
        <fullName evidence="2">STAS domain-containing protein</fullName>
    </submittedName>
</protein>